<evidence type="ECO:0000313" key="13">
    <source>
        <dbReference type="EMBL" id="TFF20666.1"/>
    </source>
</evidence>
<dbReference type="EMBL" id="SOZD01000001">
    <property type="protein sequence ID" value="TFF26967.1"/>
    <property type="molecule type" value="Genomic_DNA"/>
</dbReference>
<gene>
    <name evidence="14" type="ORF">E3C22_00310</name>
    <name evidence="13" type="ORF">E3C22_17350</name>
</gene>
<comment type="caution">
    <text evidence="13">The sequence shown here is derived from an EMBL/GenBank/DDBJ whole genome shotgun (WGS) entry which is preliminary data.</text>
</comment>
<keyword evidence="11" id="KW-0812">Transmembrane</keyword>
<organism evidence="13 15">
    <name type="scientific">Jiella endophytica</name>
    <dbReference type="NCBI Taxonomy" id="2558362"/>
    <lineage>
        <taxon>Bacteria</taxon>
        <taxon>Pseudomonadati</taxon>
        <taxon>Pseudomonadota</taxon>
        <taxon>Alphaproteobacteria</taxon>
        <taxon>Hyphomicrobiales</taxon>
        <taxon>Aurantimonadaceae</taxon>
        <taxon>Jiella</taxon>
    </lineage>
</organism>
<dbReference type="Gene3D" id="3.30.565.10">
    <property type="entry name" value="Histidine kinase-like ATPase, C-terminal domain"/>
    <property type="match status" value="1"/>
</dbReference>
<reference evidence="13 15" key="1">
    <citation type="submission" date="2019-03" db="EMBL/GenBank/DDBJ databases">
        <title>Jiella endophytica sp. nov., a novel endophytic bacterium isolated from root of Ficus microcarpa Linn. f.</title>
        <authorList>
            <person name="Tuo L."/>
        </authorList>
    </citation>
    <scope>NUCLEOTIDE SEQUENCE [LARGE SCALE GENOMIC DNA]</scope>
    <source>
        <strain evidence="13 15">CBS5Q-3</strain>
    </source>
</reference>
<dbReference type="AlphaFoldDB" id="A0A4Y8RED3"/>
<feature type="coiled-coil region" evidence="9">
    <location>
        <begin position="410"/>
        <end position="437"/>
    </location>
</feature>
<protein>
    <recommendedName>
        <fullName evidence="3">histidine kinase</fullName>
        <ecNumber evidence="3">2.7.13.3</ecNumber>
    </recommendedName>
</protein>
<accession>A0A4Y8RED3</accession>
<evidence type="ECO:0000259" key="12">
    <source>
        <dbReference type="PROSITE" id="PS50885"/>
    </source>
</evidence>
<keyword evidence="11" id="KW-0472">Membrane</keyword>
<keyword evidence="4" id="KW-0597">Phosphoprotein</keyword>
<evidence type="ECO:0000256" key="9">
    <source>
        <dbReference type="SAM" id="Coils"/>
    </source>
</evidence>
<evidence type="ECO:0000256" key="6">
    <source>
        <dbReference type="ARBA" id="ARBA00022741"/>
    </source>
</evidence>
<evidence type="ECO:0000256" key="3">
    <source>
        <dbReference type="ARBA" id="ARBA00012438"/>
    </source>
</evidence>
<keyword evidence="11" id="KW-1133">Transmembrane helix</keyword>
<evidence type="ECO:0000256" key="11">
    <source>
        <dbReference type="SAM" id="Phobius"/>
    </source>
</evidence>
<dbReference type="InterPro" id="IPR003660">
    <property type="entry name" value="HAMP_dom"/>
</dbReference>
<evidence type="ECO:0000313" key="14">
    <source>
        <dbReference type="EMBL" id="TFF26967.1"/>
    </source>
</evidence>
<dbReference type="SUPFAM" id="SSF55874">
    <property type="entry name" value="ATPase domain of HSP90 chaperone/DNA topoisomerase II/histidine kinase"/>
    <property type="match status" value="1"/>
</dbReference>
<keyword evidence="7" id="KW-0418">Kinase</keyword>
<dbReference type="GO" id="GO:0004673">
    <property type="term" value="F:protein histidine kinase activity"/>
    <property type="evidence" value="ECO:0007669"/>
    <property type="project" value="UniProtKB-EC"/>
</dbReference>
<dbReference type="Pfam" id="PF07536">
    <property type="entry name" value="HWE_HK"/>
    <property type="match status" value="1"/>
</dbReference>
<dbReference type="PROSITE" id="PS50885">
    <property type="entry name" value="HAMP"/>
    <property type="match status" value="1"/>
</dbReference>
<evidence type="ECO:0000256" key="4">
    <source>
        <dbReference type="ARBA" id="ARBA00022553"/>
    </source>
</evidence>
<dbReference type="PANTHER" id="PTHR41523:SF7">
    <property type="entry name" value="HISTIDINE KINASE"/>
    <property type="match status" value="1"/>
</dbReference>
<feature type="region of interest" description="Disordered" evidence="10">
    <location>
        <begin position="20"/>
        <end position="68"/>
    </location>
</feature>
<keyword evidence="15" id="KW-1185">Reference proteome</keyword>
<evidence type="ECO:0000256" key="1">
    <source>
        <dbReference type="ARBA" id="ARBA00000085"/>
    </source>
</evidence>
<dbReference type="SMART" id="SM00911">
    <property type="entry name" value="HWE_HK"/>
    <property type="match status" value="1"/>
</dbReference>
<proteinExistence type="predicted"/>
<evidence type="ECO:0000256" key="7">
    <source>
        <dbReference type="ARBA" id="ARBA00022777"/>
    </source>
</evidence>
<feature type="transmembrane region" description="Helical" evidence="11">
    <location>
        <begin position="355"/>
        <end position="376"/>
    </location>
</feature>
<keyword evidence="9" id="KW-0175">Coiled coil</keyword>
<name>A0A4Y8RED3_9HYPH</name>
<comment type="catalytic activity">
    <reaction evidence="1">
        <text>ATP + protein L-histidine = ADP + protein N-phospho-L-histidine.</text>
        <dbReference type="EC" id="2.7.13.3"/>
    </reaction>
</comment>
<feature type="transmembrane region" description="Helical" evidence="11">
    <location>
        <begin position="91"/>
        <end position="115"/>
    </location>
</feature>
<dbReference type="InterPro" id="IPR036890">
    <property type="entry name" value="HATPase_C_sf"/>
</dbReference>
<feature type="compositionally biased region" description="Low complexity" evidence="10">
    <location>
        <begin position="32"/>
        <end position="45"/>
    </location>
</feature>
<dbReference type="GO" id="GO:0007165">
    <property type="term" value="P:signal transduction"/>
    <property type="evidence" value="ECO:0007669"/>
    <property type="project" value="InterPro"/>
</dbReference>
<dbReference type="EMBL" id="SOZD01000005">
    <property type="protein sequence ID" value="TFF20666.1"/>
    <property type="molecule type" value="Genomic_DNA"/>
</dbReference>
<dbReference type="EC" id="2.7.13.3" evidence="3"/>
<evidence type="ECO:0000256" key="2">
    <source>
        <dbReference type="ARBA" id="ARBA00004370"/>
    </source>
</evidence>
<dbReference type="OrthoDB" id="7991996at2"/>
<dbReference type="PANTHER" id="PTHR41523">
    <property type="entry name" value="TWO-COMPONENT SYSTEM SENSOR PROTEIN"/>
    <property type="match status" value="1"/>
</dbReference>
<dbReference type="Gene3D" id="6.10.340.10">
    <property type="match status" value="1"/>
</dbReference>
<dbReference type="GO" id="GO:0016020">
    <property type="term" value="C:membrane"/>
    <property type="evidence" value="ECO:0007669"/>
    <property type="project" value="UniProtKB-SubCell"/>
</dbReference>
<evidence type="ECO:0000313" key="15">
    <source>
        <dbReference type="Proteomes" id="UP000298179"/>
    </source>
</evidence>
<evidence type="ECO:0000256" key="5">
    <source>
        <dbReference type="ARBA" id="ARBA00022679"/>
    </source>
</evidence>
<keyword evidence="8" id="KW-0067">ATP-binding</keyword>
<dbReference type="Proteomes" id="UP000298179">
    <property type="component" value="Unassembled WGS sequence"/>
</dbReference>
<evidence type="ECO:0000256" key="8">
    <source>
        <dbReference type="ARBA" id="ARBA00022840"/>
    </source>
</evidence>
<comment type="subcellular location">
    <subcellularLocation>
        <location evidence="2">Membrane</location>
    </subcellularLocation>
</comment>
<sequence length="633" mass="68074">MRANRPLRCPSPCGKLPLARVRLPRVGKNPNPDEAPAPDDGAAQARENAAVSVQTRSDGQPAGGARRPPMAALLPRWRRLVLSRLWRRPTLFVHLVTFALIVLVPALLFSAFLIIQFSQQQQEIAAAQVNDTAEIVSNAIDREIYGLLTSGRVLAASPTLLNDRLQQFHDRTAAALAGTATTAELVDRNMNVLVDTQSGFPPVVPPFPERSLVDRVFGTFQPTVSGVSFRKSRGEFVYHVAIPVKQGAKVKYALILTKATTSFESVIADRNLPTKWSAIIKDALGKRVFAAVTSDGRMRPRQSISYDNPSIVETVGNARMAADLIEASTVSSLSGWTTTVAVPSAVIGRPVMRSWLLLVAAGALLLAFCVALGITVGRRLAEPISQLARQAEQIGRGEPATVISTDIAEIGQVSRVLAQASRERREAEEQNRFLMREMSHRAKNQYALIAAIARRAANESSDTTQFLATLSEALNSLARSADLLSSGGWESVSMAELVKNQLQAFGSNSEQIVIEGPELPLNATAAQTIGLALHELATNAAKYGALSRPEGHVTITWTAEETVTLSWRESGGPPVTPPRHSGFGTLVTQKMTARGLGGSVAMDYAATGVVWTLTVPRESVRSCPEANGVARGR</sequence>
<feature type="domain" description="HAMP" evidence="12">
    <location>
        <begin position="378"/>
        <end position="429"/>
    </location>
</feature>
<dbReference type="InterPro" id="IPR011102">
    <property type="entry name" value="Sig_transdc_His_kinase_HWE"/>
</dbReference>
<keyword evidence="6" id="KW-0547">Nucleotide-binding</keyword>
<evidence type="ECO:0000256" key="10">
    <source>
        <dbReference type="SAM" id="MobiDB-lite"/>
    </source>
</evidence>
<keyword evidence="5" id="KW-0808">Transferase</keyword>
<dbReference type="GO" id="GO:0005524">
    <property type="term" value="F:ATP binding"/>
    <property type="evidence" value="ECO:0007669"/>
    <property type="project" value="UniProtKB-KW"/>
</dbReference>